<evidence type="ECO:0000313" key="2">
    <source>
        <dbReference type="EMBL" id="ALJ92269.1"/>
    </source>
</evidence>
<evidence type="ECO:0000313" key="3">
    <source>
        <dbReference type="Proteomes" id="UP000058660"/>
    </source>
</evidence>
<gene>
    <name evidence="2" type="ORF">TO73_2740</name>
</gene>
<proteinExistence type="predicted"/>
<evidence type="ECO:0000256" key="1">
    <source>
        <dbReference type="SAM" id="Coils"/>
    </source>
</evidence>
<protein>
    <submittedName>
        <fullName evidence="2">Uncharacterized protein</fullName>
    </submittedName>
</protein>
<organism evidence="2 3">
    <name type="scientific">Thermus aquaticus (strain ATCC BAA-2747 / Y51MC23)</name>
    <dbReference type="NCBI Taxonomy" id="498848"/>
    <lineage>
        <taxon>Bacteria</taxon>
        <taxon>Thermotogati</taxon>
        <taxon>Deinococcota</taxon>
        <taxon>Deinococci</taxon>
        <taxon>Thermales</taxon>
        <taxon>Thermaceae</taxon>
        <taxon>Thermus</taxon>
    </lineage>
</organism>
<dbReference type="Proteomes" id="UP000058660">
    <property type="component" value="Plasmid pTA69"/>
</dbReference>
<reference evidence="3" key="1">
    <citation type="journal article" date="2015" name="PLoS ONE">
        <title>Complete Genome Sequence of Thermus aquaticus Y51MC23.</title>
        <authorList>
            <person name="Brumm P.J."/>
            <person name="Monsma S."/>
            <person name="Keough B."/>
            <person name="Jasinovica S."/>
            <person name="Ferguson E."/>
            <person name="Schoenfeld T."/>
            <person name="Lodes M."/>
            <person name="Mead D.A."/>
        </authorList>
    </citation>
    <scope>NUCLEOTIDE SEQUENCE [LARGE SCALE GENOMIC DNA]</scope>
    <source>
        <plasmid evidence="3">pTA69</plasmid>
    </source>
</reference>
<keyword evidence="1" id="KW-0175">Coiled coil</keyword>
<name>A0ABN4IMR5_THEA5</name>
<dbReference type="EMBL" id="CP010825">
    <property type="protein sequence ID" value="ALJ92269.1"/>
    <property type="molecule type" value="Genomic_DNA"/>
</dbReference>
<sequence length="96" mass="11103">MRAVSPLHDPKARKELADDLAWLWEEVRMALVALGKAREAMEVLEEEDRLLGVLYASLPREGHRVLRETLQEALRRLERAHVRAREVLEPAVREEG</sequence>
<accession>A0ABN4IMR5</accession>
<keyword evidence="3" id="KW-1185">Reference proteome</keyword>
<keyword evidence="2" id="KW-0614">Plasmid</keyword>
<feature type="coiled-coil region" evidence="1">
    <location>
        <begin position="60"/>
        <end position="87"/>
    </location>
</feature>
<geneLocation type="plasmid" evidence="2 3">
    <name>pTA69</name>
</geneLocation>